<feature type="domain" description="ABC transporter" evidence="12">
    <location>
        <begin position="1275"/>
        <end position="1504"/>
    </location>
</feature>
<feature type="domain" description="ABC transporter" evidence="12">
    <location>
        <begin position="467"/>
        <end position="700"/>
    </location>
</feature>
<evidence type="ECO:0000313" key="14">
    <source>
        <dbReference type="Proteomes" id="UP000016930"/>
    </source>
</evidence>
<evidence type="ECO:0000313" key="13">
    <source>
        <dbReference type="EMBL" id="EMD32621.1"/>
    </source>
</evidence>
<dbReference type="Pfam" id="PF12698">
    <property type="entry name" value="ABC2_membrane_3"/>
    <property type="match status" value="1"/>
</dbReference>
<dbReference type="SMART" id="SM00382">
    <property type="entry name" value="AAA"/>
    <property type="match status" value="2"/>
</dbReference>
<proteinExistence type="inferred from homology"/>
<dbReference type="PROSITE" id="PS50893">
    <property type="entry name" value="ABC_TRANSPORTER_2"/>
    <property type="match status" value="2"/>
</dbReference>
<keyword evidence="5" id="KW-0677">Repeat</keyword>
<dbReference type="GO" id="GO:0005319">
    <property type="term" value="F:lipid transporter activity"/>
    <property type="evidence" value="ECO:0007669"/>
    <property type="project" value="TreeGrafter"/>
</dbReference>
<dbReference type="InterPro" id="IPR003439">
    <property type="entry name" value="ABC_transporter-like_ATP-bd"/>
</dbReference>
<dbReference type="InterPro" id="IPR027417">
    <property type="entry name" value="P-loop_NTPase"/>
</dbReference>
<dbReference type="GO" id="GO:0005524">
    <property type="term" value="F:ATP binding"/>
    <property type="evidence" value="ECO:0007669"/>
    <property type="project" value="UniProtKB-KW"/>
</dbReference>
<dbReference type="EMBL" id="KB445810">
    <property type="protein sequence ID" value="EMD32621.1"/>
    <property type="molecule type" value="Genomic_DNA"/>
</dbReference>
<feature type="transmembrane region" description="Helical" evidence="11">
    <location>
        <begin position="276"/>
        <end position="298"/>
    </location>
</feature>
<keyword evidence="14" id="KW-1185">Reference proteome</keyword>
<feature type="transmembrane region" description="Helical" evidence="11">
    <location>
        <begin position="1210"/>
        <end position="1227"/>
    </location>
</feature>
<feature type="transmembrane region" description="Helical" evidence="11">
    <location>
        <begin position="365"/>
        <end position="385"/>
    </location>
</feature>
<keyword evidence="6" id="KW-0547">Nucleotide-binding</keyword>
<evidence type="ECO:0000256" key="7">
    <source>
        <dbReference type="ARBA" id="ARBA00022840"/>
    </source>
</evidence>
<evidence type="ECO:0000256" key="2">
    <source>
        <dbReference type="ARBA" id="ARBA00008869"/>
    </source>
</evidence>
<evidence type="ECO:0000256" key="3">
    <source>
        <dbReference type="ARBA" id="ARBA00022448"/>
    </source>
</evidence>
<dbReference type="GO" id="GO:0140359">
    <property type="term" value="F:ABC-type transporter activity"/>
    <property type="evidence" value="ECO:0007669"/>
    <property type="project" value="InterPro"/>
</dbReference>
<evidence type="ECO:0000256" key="4">
    <source>
        <dbReference type="ARBA" id="ARBA00022692"/>
    </source>
</evidence>
<dbReference type="InterPro" id="IPR026082">
    <property type="entry name" value="ABCA"/>
</dbReference>
<gene>
    <name evidence="13" type="ORF">CERSUDRAFT_118655</name>
</gene>
<evidence type="ECO:0000256" key="9">
    <source>
        <dbReference type="ARBA" id="ARBA00023136"/>
    </source>
</evidence>
<feature type="transmembrane region" description="Helical" evidence="11">
    <location>
        <begin position="339"/>
        <end position="358"/>
    </location>
</feature>
<evidence type="ECO:0000256" key="8">
    <source>
        <dbReference type="ARBA" id="ARBA00022989"/>
    </source>
</evidence>
<keyword evidence="3" id="KW-0813">Transport</keyword>
<dbReference type="GO" id="GO:0016020">
    <property type="term" value="C:membrane"/>
    <property type="evidence" value="ECO:0007669"/>
    <property type="project" value="UniProtKB-SubCell"/>
</dbReference>
<name>M2R170_CERS8</name>
<comment type="similarity">
    <text evidence="2">Belongs to the ABC transporter superfamily. ABCA family.</text>
</comment>
<dbReference type="OrthoDB" id="8061355at2759"/>
<feature type="region of interest" description="Disordered" evidence="10">
    <location>
        <begin position="791"/>
        <end position="811"/>
    </location>
</feature>
<evidence type="ECO:0000256" key="5">
    <source>
        <dbReference type="ARBA" id="ARBA00022737"/>
    </source>
</evidence>
<dbReference type="Proteomes" id="UP000016930">
    <property type="component" value="Unassembled WGS sequence"/>
</dbReference>
<feature type="transmembrane region" description="Helical" evidence="11">
    <location>
        <begin position="842"/>
        <end position="863"/>
    </location>
</feature>
<feature type="transmembrane region" description="Helical" evidence="11">
    <location>
        <begin position="25"/>
        <end position="49"/>
    </location>
</feature>
<feature type="transmembrane region" description="Helical" evidence="11">
    <location>
        <begin position="1017"/>
        <end position="1036"/>
    </location>
</feature>
<dbReference type="InterPro" id="IPR017871">
    <property type="entry name" value="ABC_transporter-like_CS"/>
</dbReference>
<protein>
    <recommendedName>
        <fullName evidence="12">ABC transporter domain-containing protein</fullName>
    </recommendedName>
</protein>
<evidence type="ECO:0000256" key="6">
    <source>
        <dbReference type="ARBA" id="ARBA00022741"/>
    </source>
</evidence>
<dbReference type="HOGENOM" id="CLU_001640_1_0_1"/>
<dbReference type="PANTHER" id="PTHR19229">
    <property type="entry name" value="ATP-BINDING CASSETTE TRANSPORTER SUBFAMILY A ABCA"/>
    <property type="match status" value="1"/>
</dbReference>
<dbReference type="PROSITE" id="PS00211">
    <property type="entry name" value="ABC_TRANSPORTER_1"/>
    <property type="match status" value="2"/>
</dbReference>
<dbReference type="InterPro" id="IPR003593">
    <property type="entry name" value="AAA+_ATPase"/>
</dbReference>
<reference evidence="13 14" key="1">
    <citation type="journal article" date="2012" name="Proc. Natl. Acad. Sci. U.S.A.">
        <title>Comparative genomics of Ceriporiopsis subvermispora and Phanerochaete chrysosporium provide insight into selective ligninolysis.</title>
        <authorList>
            <person name="Fernandez-Fueyo E."/>
            <person name="Ruiz-Duenas F.J."/>
            <person name="Ferreira P."/>
            <person name="Floudas D."/>
            <person name="Hibbett D.S."/>
            <person name="Canessa P."/>
            <person name="Larrondo L.F."/>
            <person name="James T.Y."/>
            <person name="Seelenfreund D."/>
            <person name="Lobos S."/>
            <person name="Polanco R."/>
            <person name="Tello M."/>
            <person name="Honda Y."/>
            <person name="Watanabe T."/>
            <person name="Watanabe T."/>
            <person name="Ryu J.S."/>
            <person name="Kubicek C.P."/>
            <person name="Schmoll M."/>
            <person name="Gaskell J."/>
            <person name="Hammel K.E."/>
            <person name="St John F.J."/>
            <person name="Vanden Wymelenberg A."/>
            <person name="Sabat G."/>
            <person name="Splinter BonDurant S."/>
            <person name="Syed K."/>
            <person name="Yadav J.S."/>
            <person name="Doddapaneni H."/>
            <person name="Subramanian V."/>
            <person name="Lavin J.L."/>
            <person name="Oguiza J.A."/>
            <person name="Perez G."/>
            <person name="Pisabarro A.G."/>
            <person name="Ramirez L."/>
            <person name="Santoyo F."/>
            <person name="Master E."/>
            <person name="Coutinho P.M."/>
            <person name="Henrissat B."/>
            <person name="Lombard V."/>
            <person name="Magnuson J.K."/>
            <person name="Kuees U."/>
            <person name="Hori C."/>
            <person name="Igarashi K."/>
            <person name="Samejima M."/>
            <person name="Held B.W."/>
            <person name="Barry K.W."/>
            <person name="LaButti K.M."/>
            <person name="Lapidus A."/>
            <person name="Lindquist E.A."/>
            <person name="Lucas S.M."/>
            <person name="Riley R."/>
            <person name="Salamov A.A."/>
            <person name="Hoffmeister D."/>
            <person name="Schwenk D."/>
            <person name="Hadar Y."/>
            <person name="Yarden O."/>
            <person name="de Vries R.P."/>
            <person name="Wiebenga A."/>
            <person name="Stenlid J."/>
            <person name="Eastwood D."/>
            <person name="Grigoriev I.V."/>
            <person name="Berka R.M."/>
            <person name="Blanchette R.A."/>
            <person name="Kersten P."/>
            <person name="Martinez A.T."/>
            <person name="Vicuna R."/>
            <person name="Cullen D."/>
        </authorList>
    </citation>
    <scope>NUCLEOTIDE SEQUENCE [LARGE SCALE GENOMIC DNA]</scope>
    <source>
        <strain evidence="13 14">B</strain>
    </source>
</reference>
<feature type="transmembrane region" description="Helical" evidence="11">
    <location>
        <begin position="310"/>
        <end position="333"/>
    </location>
</feature>
<feature type="transmembrane region" description="Helical" evidence="11">
    <location>
        <begin position="1089"/>
        <end position="1109"/>
    </location>
</feature>
<feature type="transmembrane region" description="Helical" evidence="11">
    <location>
        <begin position="1121"/>
        <end position="1144"/>
    </location>
</feature>
<dbReference type="Pfam" id="PF00005">
    <property type="entry name" value="ABC_tran"/>
    <property type="match status" value="2"/>
</dbReference>
<feature type="compositionally biased region" description="Polar residues" evidence="10">
    <location>
        <begin position="798"/>
        <end position="811"/>
    </location>
</feature>
<dbReference type="Gene3D" id="3.40.50.300">
    <property type="entry name" value="P-loop containing nucleotide triphosphate hydrolases"/>
    <property type="match status" value="2"/>
</dbReference>
<accession>M2R170</accession>
<dbReference type="CDD" id="cd03263">
    <property type="entry name" value="ABC_subfamily_A"/>
    <property type="match status" value="2"/>
</dbReference>
<keyword evidence="9 11" id="KW-0472">Membrane</keyword>
<evidence type="ECO:0000256" key="11">
    <source>
        <dbReference type="SAM" id="Phobius"/>
    </source>
</evidence>
<feature type="transmembrane region" description="Helical" evidence="11">
    <location>
        <begin position="405"/>
        <end position="429"/>
    </location>
</feature>
<feature type="transmembrane region" description="Helical" evidence="11">
    <location>
        <begin position="1057"/>
        <end position="1083"/>
    </location>
</feature>
<organism evidence="13 14">
    <name type="scientific">Ceriporiopsis subvermispora (strain B)</name>
    <name type="common">White-rot fungus</name>
    <name type="synonym">Gelatoporia subvermispora</name>
    <dbReference type="NCBI Taxonomy" id="914234"/>
    <lineage>
        <taxon>Eukaryota</taxon>
        <taxon>Fungi</taxon>
        <taxon>Dikarya</taxon>
        <taxon>Basidiomycota</taxon>
        <taxon>Agaricomycotina</taxon>
        <taxon>Agaricomycetes</taxon>
        <taxon>Polyporales</taxon>
        <taxon>Gelatoporiaceae</taxon>
        <taxon>Gelatoporia</taxon>
    </lineage>
</organism>
<keyword evidence="8 11" id="KW-1133">Transmembrane helix</keyword>
<dbReference type="STRING" id="914234.M2R170"/>
<dbReference type="InterPro" id="IPR013525">
    <property type="entry name" value="ABC2_TM"/>
</dbReference>
<keyword evidence="7" id="KW-0067">ATP-binding</keyword>
<keyword evidence="4 11" id="KW-0812">Transmembrane</keyword>
<evidence type="ECO:0000256" key="10">
    <source>
        <dbReference type="SAM" id="MobiDB-lite"/>
    </source>
</evidence>
<feature type="transmembrane region" description="Helical" evidence="11">
    <location>
        <begin position="233"/>
        <end position="250"/>
    </location>
</feature>
<evidence type="ECO:0000259" key="12">
    <source>
        <dbReference type="PROSITE" id="PS50893"/>
    </source>
</evidence>
<comment type="subcellular location">
    <subcellularLocation>
        <location evidence="1">Membrane</location>
        <topology evidence="1">Multi-pass membrane protein</topology>
    </subcellularLocation>
</comment>
<dbReference type="SUPFAM" id="SSF52540">
    <property type="entry name" value="P-loop containing nucleoside triphosphate hydrolases"/>
    <property type="match status" value="2"/>
</dbReference>
<sequence length="1599" mass="174174">MVGLFLRQFWALFVKNWIILSKHPWLNLLRCFILPIAYGIFLAVAQIFLSKPNNYGLGTAIPVPSLDEAFDGSLALIWADGTNGTGTPSAHDIMSRVTSNFSPKQLKAVRQLDSPDDIPAACPQNFNLFSECYAAIAFNSIPSPNSTNLVNGSIPIDYTIRADGGLFFINVVKHNSDYEQRIFPLQWAVDSAIIELTTGETPLTPLEWPFSQETNAEQSTDIRLSYIRGLRTLLVLALFICYVGIAYQLPGSFMGERANLLTSHLKAMGLLDSARIISWHISVSLAYLPAWIIVSLIWHFRIFTGTNAGLVLVIHLLLGLSLASWSFFVAAPFGKSPQLAAIASTFLAIVFAILALVFAKATTGVAFIFTIIFPPGYYIFVIRAVCGWENEQIPTNILQPDPDNQLMILPLLIAAIIDIFLWPWLAILIERRLYDAKNPSKSKWGWLGKKKAGTGGETHSIPPNTAISMKNLNKTFVTSFWKGKERVVAVENLSLDIPKYGIYVLLGSNGAGKSTAMSVLGGLIGRTSGSVVFEGGIERPPRGTIGLVPQKNVLFPELTCYQTLKVWKAVKRTSSDSSDDIEQLLRDCDLENKIHYNANALSGGQKRKLQLAIGLIGGSKIVLVDECTSGVDPLSRRALWRTLNSVRHDRTVVFTTHFLDEADLLADTIAVLAAPGKVVAQGTPVALKSSLGEGYTVHVSFNADTNLEKTSAEHTDLLEHIRAVAPSTYVSSSSPTQASYHMKSKDSVVVRQVLELTDTEREAGRIASYSVSGTSIEDIFLNLMHSGPQVDDLEKSRSSSPSLPVLHSTSTTVDLTNGRRRSPLSQAFTIFHKRALIARRSWLTPVLAVLVAVAGSCVPTFFLSDRAQTCITTFRNSTIVPVYLPYSPEGPIGEIFVGARVLETPPGLISTLGPTTQSVQVQNITDNSTFVDTIRQDFLNLPIGGISADLQNGSTLVAWEATAPGLTGVILLNLASNILYTNALNTSGKADGIPHLITANYESFPEVNAGTLVALKWVAFFGAAMSVYPAFFSLYVSKERRSAVQAMQFSNGLANPVGLWLGHLMFDTIFGVIAASLIVIIFAGVSNQFHGLGFFWVVLVLYGIVGALFSYCVSLFVASPLAAFAVCAGYQIIMFILYLAGYLLTLTYAKTSQAGSDLTIIHYTMSILSPVASPLRASFVSVNLFSLLCEGTEPVTTSSLGDISRYGGPILYLFVYGFILFAILIWVDSGTLLPRRKVRGQSPAPIVNKSQAPGRLAGKDVKDEADTVNVSEDALRVLHVAKAFGGSRVVDNVSFGVSSDTIFALLGPNGAGKTTTFNIIRGETIPDEGDVLINGTSVVHHPRSARMSLGVCPQFTAIDSQLTVREHLIIYGRLKGLYRGEELRRNVENLMHATSLHMYADRLASKLSGGNQRKLSLAIALIGNPSVVLIDEFSTGIDAKMKRDMWGTLRNVAVGKAIVITTHSMEEASALANKVGILAKKMLAVGTTESLTERYATYEVHFSCRTREEVVKAQELMSSIPGSRMADDVATRFEVPIGGGMTLAHLFAVLSSQGQFSEYTVERATLESVFLKVIRENNVLEEDNERQRRRRLLRICCMS</sequence>
<dbReference type="PANTHER" id="PTHR19229:SF36">
    <property type="entry name" value="ATP-BINDING CASSETTE SUB-FAMILY A MEMBER 2"/>
    <property type="match status" value="1"/>
</dbReference>
<dbReference type="GO" id="GO:0016887">
    <property type="term" value="F:ATP hydrolysis activity"/>
    <property type="evidence" value="ECO:0007669"/>
    <property type="project" value="InterPro"/>
</dbReference>
<evidence type="ECO:0000256" key="1">
    <source>
        <dbReference type="ARBA" id="ARBA00004141"/>
    </source>
</evidence>